<evidence type="ECO:0000313" key="2">
    <source>
        <dbReference type="Proteomes" id="UP001501138"/>
    </source>
</evidence>
<gene>
    <name evidence="1" type="ORF">GCM10009809_08210</name>
</gene>
<dbReference type="RefSeq" id="WP_344245947.1">
    <property type="nucleotide sequence ID" value="NZ_BAAAPM010000003.1"/>
</dbReference>
<keyword evidence="2" id="KW-1185">Reference proteome</keyword>
<evidence type="ECO:0000313" key="1">
    <source>
        <dbReference type="EMBL" id="GAA1714386.1"/>
    </source>
</evidence>
<name>A0ABN2IYI3_9MICO</name>
<accession>A0ABN2IYI3</accession>
<organism evidence="1 2">
    <name type="scientific">Isoptericola hypogeus</name>
    <dbReference type="NCBI Taxonomy" id="300179"/>
    <lineage>
        <taxon>Bacteria</taxon>
        <taxon>Bacillati</taxon>
        <taxon>Actinomycetota</taxon>
        <taxon>Actinomycetes</taxon>
        <taxon>Micrococcales</taxon>
        <taxon>Promicromonosporaceae</taxon>
        <taxon>Isoptericola</taxon>
    </lineage>
</organism>
<sequence length="119" mass="12676">MTTTLDLQVASTYARMAGLGYRPAAPSDGFGNITVPLAELDLHAEAERYARAWLAQEHGQDFTIGCPSYEDRPALVLAIEAARVICGSCGDPRARAVAARLLRTAADEVDPVPPPEEAP</sequence>
<proteinExistence type="predicted"/>
<reference evidence="1 2" key="1">
    <citation type="journal article" date="2019" name="Int. J. Syst. Evol. Microbiol.">
        <title>The Global Catalogue of Microorganisms (GCM) 10K type strain sequencing project: providing services to taxonomists for standard genome sequencing and annotation.</title>
        <authorList>
            <consortium name="The Broad Institute Genomics Platform"/>
            <consortium name="The Broad Institute Genome Sequencing Center for Infectious Disease"/>
            <person name="Wu L."/>
            <person name="Ma J."/>
        </authorList>
    </citation>
    <scope>NUCLEOTIDE SEQUENCE [LARGE SCALE GENOMIC DNA]</scope>
    <source>
        <strain evidence="1 2">JCM 15589</strain>
    </source>
</reference>
<dbReference type="EMBL" id="BAAAPM010000003">
    <property type="protein sequence ID" value="GAA1714386.1"/>
    <property type="molecule type" value="Genomic_DNA"/>
</dbReference>
<dbReference type="Proteomes" id="UP001501138">
    <property type="component" value="Unassembled WGS sequence"/>
</dbReference>
<protein>
    <submittedName>
        <fullName evidence="1">Uncharacterized protein</fullName>
    </submittedName>
</protein>
<comment type="caution">
    <text evidence="1">The sequence shown here is derived from an EMBL/GenBank/DDBJ whole genome shotgun (WGS) entry which is preliminary data.</text>
</comment>